<dbReference type="Pfam" id="PF05462">
    <property type="entry name" value="Dicty_CAR"/>
    <property type="match status" value="1"/>
</dbReference>
<dbReference type="InterPro" id="IPR017981">
    <property type="entry name" value="GPCR_2-like_7TM"/>
</dbReference>
<gene>
    <name evidence="11" type="ORF">SteCoe_9243</name>
</gene>
<dbReference type="AlphaFoldDB" id="A0A1R2CIE5"/>
<feature type="domain" description="G-protein coupled receptors family 1 profile" evidence="10">
    <location>
        <begin position="27"/>
        <end position="261"/>
    </location>
</feature>
<evidence type="ECO:0000256" key="5">
    <source>
        <dbReference type="ARBA" id="ARBA00023136"/>
    </source>
</evidence>
<evidence type="ECO:0000256" key="2">
    <source>
        <dbReference type="ARBA" id="ARBA00022692"/>
    </source>
</evidence>
<comment type="subcellular location">
    <subcellularLocation>
        <location evidence="1">Membrane</location>
        <topology evidence="1">Multi-pass membrane protein</topology>
    </subcellularLocation>
</comment>
<dbReference type="InterPro" id="IPR022343">
    <property type="entry name" value="GCR1-cAMP_receptor"/>
</dbReference>
<dbReference type="PRINTS" id="PR02000">
    <property type="entry name" value="GCR1PLANT"/>
</dbReference>
<dbReference type="PROSITE" id="PS50261">
    <property type="entry name" value="G_PROTEIN_RECEP_F2_4"/>
    <property type="match status" value="1"/>
</dbReference>
<evidence type="ECO:0000256" key="1">
    <source>
        <dbReference type="ARBA" id="ARBA00004141"/>
    </source>
</evidence>
<keyword evidence="3 8" id="KW-1133">Transmembrane helix</keyword>
<dbReference type="PANTHER" id="PTHR23112:SF0">
    <property type="entry name" value="TRANSMEMBRANE PROTEIN 116"/>
    <property type="match status" value="1"/>
</dbReference>
<keyword evidence="2 8" id="KW-0812">Transmembrane</keyword>
<dbReference type="InterPro" id="IPR022340">
    <property type="entry name" value="GPCR_GCR1_put"/>
</dbReference>
<dbReference type="PROSITE" id="PS50262">
    <property type="entry name" value="G_PROTEIN_RECEP_F1_2"/>
    <property type="match status" value="1"/>
</dbReference>
<feature type="transmembrane region" description="Helical" evidence="8">
    <location>
        <begin position="241"/>
        <end position="263"/>
    </location>
</feature>
<dbReference type="OrthoDB" id="100006at2759"/>
<name>A0A1R2CIE5_9CILI</name>
<evidence type="ECO:0000256" key="3">
    <source>
        <dbReference type="ARBA" id="ARBA00022989"/>
    </source>
</evidence>
<evidence type="ECO:0008006" key="13">
    <source>
        <dbReference type="Google" id="ProtNLM"/>
    </source>
</evidence>
<dbReference type="Proteomes" id="UP000187209">
    <property type="component" value="Unassembled WGS sequence"/>
</dbReference>
<feature type="transmembrane region" description="Helical" evidence="8">
    <location>
        <begin position="119"/>
        <end position="139"/>
    </location>
</feature>
<comment type="caution">
    <text evidence="11">The sequence shown here is derived from an EMBL/GenBank/DDBJ whole genome shotgun (WGS) entry which is preliminary data.</text>
</comment>
<keyword evidence="4" id="KW-0297">G-protein coupled receptor</keyword>
<dbReference type="GO" id="GO:0005886">
    <property type="term" value="C:plasma membrane"/>
    <property type="evidence" value="ECO:0007669"/>
    <property type="project" value="TreeGrafter"/>
</dbReference>
<proteinExistence type="predicted"/>
<dbReference type="SUPFAM" id="SSF81321">
    <property type="entry name" value="Family A G protein-coupled receptor-like"/>
    <property type="match status" value="1"/>
</dbReference>
<keyword evidence="12" id="KW-1185">Reference proteome</keyword>
<keyword evidence="5 8" id="KW-0472">Membrane</keyword>
<sequence>MVNGISDDKLEIVYISNAIASLLSIFGCAFIISMYLIFKDLRKLAFKFIAVLGIFDLINAISFMMPTYNKGINDEICIIQGILMNFSTFGAILWTNFIAIALYAIVVKSYLRIERFIKRYIIFDIFAAIAITAIPNLLESRDSRSGFCWLYQGSYPGRYTFRFLTFLVPLWTVITINLTLYAIVFRHLRGGIGGEDAKIRKRLSQKIGIYPLIMIICYLPYTVKGIIEVQGFWDEFSYEYYFTLIAGVVRCLIGLLNALAYGFTKSVKKKLKNLCLKKELEDGRSTLMTNMDKKHDYN</sequence>
<reference evidence="11 12" key="1">
    <citation type="submission" date="2016-11" db="EMBL/GenBank/DDBJ databases">
        <title>The macronuclear genome of Stentor coeruleus: a giant cell with tiny introns.</title>
        <authorList>
            <person name="Slabodnick M."/>
            <person name="Ruby J.G."/>
            <person name="Reiff S.B."/>
            <person name="Swart E.C."/>
            <person name="Gosai S."/>
            <person name="Prabakaran S."/>
            <person name="Witkowska E."/>
            <person name="Larue G.E."/>
            <person name="Fisher S."/>
            <person name="Freeman R.M."/>
            <person name="Gunawardena J."/>
            <person name="Chu W."/>
            <person name="Stover N.A."/>
            <person name="Gregory B.D."/>
            <person name="Nowacki M."/>
            <person name="Derisi J."/>
            <person name="Roy S.W."/>
            <person name="Marshall W.F."/>
            <person name="Sood P."/>
        </authorList>
    </citation>
    <scope>NUCLEOTIDE SEQUENCE [LARGE SCALE GENOMIC DNA]</scope>
    <source>
        <strain evidence="11">WM001</strain>
    </source>
</reference>
<evidence type="ECO:0000256" key="6">
    <source>
        <dbReference type="ARBA" id="ARBA00023170"/>
    </source>
</evidence>
<dbReference type="EMBL" id="MPUH01000142">
    <property type="protein sequence ID" value="OMJ88777.1"/>
    <property type="molecule type" value="Genomic_DNA"/>
</dbReference>
<feature type="transmembrane region" description="Helical" evidence="8">
    <location>
        <begin position="12"/>
        <end position="37"/>
    </location>
</feature>
<evidence type="ECO:0000256" key="7">
    <source>
        <dbReference type="ARBA" id="ARBA00023224"/>
    </source>
</evidence>
<feature type="transmembrane region" description="Helical" evidence="8">
    <location>
        <begin position="203"/>
        <end position="221"/>
    </location>
</feature>
<dbReference type="GO" id="GO:0004930">
    <property type="term" value="F:G protein-coupled receptor activity"/>
    <property type="evidence" value="ECO:0007669"/>
    <property type="project" value="UniProtKB-KW"/>
</dbReference>
<organism evidence="11 12">
    <name type="scientific">Stentor coeruleus</name>
    <dbReference type="NCBI Taxonomy" id="5963"/>
    <lineage>
        <taxon>Eukaryota</taxon>
        <taxon>Sar</taxon>
        <taxon>Alveolata</taxon>
        <taxon>Ciliophora</taxon>
        <taxon>Postciliodesmatophora</taxon>
        <taxon>Heterotrichea</taxon>
        <taxon>Heterotrichida</taxon>
        <taxon>Stentoridae</taxon>
        <taxon>Stentor</taxon>
    </lineage>
</organism>
<dbReference type="GO" id="GO:0007189">
    <property type="term" value="P:adenylate cyclase-activating G protein-coupled receptor signaling pathway"/>
    <property type="evidence" value="ECO:0007669"/>
    <property type="project" value="TreeGrafter"/>
</dbReference>
<evidence type="ECO:0000256" key="8">
    <source>
        <dbReference type="SAM" id="Phobius"/>
    </source>
</evidence>
<evidence type="ECO:0000259" key="10">
    <source>
        <dbReference type="PROSITE" id="PS50262"/>
    </source>
</evidence>
<evidence type="ECO:0000313" key="12">
    <source>
        <dbReference type="Proteomes" id="UP000187209"/>
    </source>
</evidence>
<dbReference type="GO" id="GO:0007166">
    <property type="term" value="P:cell surface receptor signaling pathway"/>
    <property type="evidence" value="ECO:0007669"/>
    <property type="project" value="InterPro"/>
</dbReference>
<protein>
    <recommendedName>
        <fullName evidence="13">G-protein coupled receptors family 1 profile domain-containing protein</fullName>
    </recommendedName>
</protein>
<evidence type="ECO:0000313" key="11">
    <source>
        <dbReference type="EMBL" id="OMJ88777.1"/>
    </source>
</evidence>
<feature type="transmembrane region" description="Helical" evidence="8">
    <location>
        <begin position="159"/>
        <end position="183"/>
    </location>
</feature>
<dbReference type="Gene3D" id="1.20.1070.10">
    <property type="entry name" value="Rhodopsin 7-helix transmembrane proteins"/>
    <property type="match status" value="1"/>
</dbReference>
<keyword evidence="6" id="KW-0675">Receptor</keyword>
<evidence type="ECO:0000259" key="9">
    <source>
        <dbReference type="PROSITE" id="PS50261"/>
    </source>
</evidence>
<feature type="transmembrane region" description="Helical" evidence="8">
    <location>
        <begin position="86"/>
        <end position="107"/>
    </location>
</feature>
<keyword evidence="7" id="KW-0807">Transducer</keyword>
<feature type="domain" description="G-protein coupled receptors family 2 profile 2" evidence="9">
    <location>
        <begin position="13"/>
        <end position="265"/>
    </location>
</feature>
<accession>A0A1R2CIE5</accession>
<evidence type="ECO:0000256" key="4">
    <source>
        <dbReference type="ARBA" id="ARBA00023040"/>
    </source>
</evidence>
<dbReference type="InterPro" id="IPR017452">
    <property type="entry name" value="GPCR_Rhodpsn_7TM"/>
</dbReference>
<dbReference type="PANTHER" id="PTHR23112">
    <property type="entry name" value="G PROTEIN-COUPLED RECEPTOR 157-RELATED"/>
    <property type="match status" value="1"/>
</dbReference>
<dbReference type="PRINTS" id="PR02001">
    <property type="entry name" value="GCR1CAMPR"/>
</dbReference>
<feature type="transmembrane region" description="Helical" evidence="8">
    <location>
        <begin position="44"/>
        <end position="66"/>
    </location>
</feature>